<proteinExistence type="predicted"/>
<name>A0A494X8L7_9BURK</name>
<gene>
    <name evidence="1" type="ORF">D7S86_27270</name>
</gene>
<dbReference type="AlphaFoldDB" id="A0A494X8L7"/>
<dbReference type="Proteomes" id="UP000270342">
    <property type="component" value="Unassembled WGS sequence"/>
</dbReference>
<sequence>MSTTVRIVAEVELTVDTWGDKGNTDALAQQAVREGITKLRGMNRDLHLIKINEVKFVVHGVKWGTSEIKT</sequence>
<evidence type="ECO:0008006" key="3">
    <source>
        <dbReference type="Google" id="ProtNLM"/>
    </source>
</evidence>
<reference evidence="1 2" key="1">
    <citation type="submission" date="2018-10" db="EMBL/GenBank/DDBJ databases">
        <title>Robbsia sp. DHC34, isolated from soil.</title>
        <authorList>
            <person name="Gao Z.-H."/>
            <person name="Qiu L.-H."/>
        </authorList>
    </citation>
    <scope>NUCLEOTIDE SEQUENCE [LARGE SCALE GENOMIC DNA]</scope>
    <source>
        <strain evidence="1 2">DHC34</strain>
    </source>
</reference>
<evidence type="ECO:0000313" key="1">
    <source>
        <dbReference type="EMBL" id="RKP44726.1"/>
    </source>
</evidence>
<keyword evidence="2" id="KW-1185">Reference proteome</keyword>
<organism evidence="1 2">
    <name type="scientific">Pararobbsia silviterrae</name>
    <dbReference type="NCBI Taxonomy" id="1792498"/>
    <lineage>
        <taxon>Bacteria</taxon>
        <taxon>Pseudomonadati</taxon>
        <taxon>Pseudomonadota</taxon>
        <taxon>Betaproteobacteria</taxon>
        <taxon>Burkholderiales</taxon>
        <taxon>Burkholderiaceae</taxon>
        <taxon>Pararobbsia</taxon>
    </lineage>
</organism>
<evidence type="ECO:0000313" key="2">
    <source>
        <dbReference type="Proteomes" id="UP000270342"/>
    </source>
</evidence>
<protein>
    <recommendedName>
        <fullName evidence="3">Dodecin domain-containing protein</fullName>
    </recommendedName>
</protein>
<accession>A0A494X8L7</accession>
<dbReference type="EMBL" id="RBZU01000019">
    <property type="protein sequence ID" value="RKP44726.1"/>
    <property type="molecule type" value="Genomic_DNA"/>
</dbReference>
<comment type="caution">
    <text evidence="1">The sequence shown here is derived from an EMBL/GenBank/DDBJ whole genome shotgun (WGS) entry which is preliminary data.</text>
</comment>
<dbReference type="RefSeq" id="WP_121091273.1">
    <property type="nucleotide sequence ID" value="NZ_RBZU01000019.1"/>
</dbReference>